<dbReference type="AlphaFoldDB" id="A0A1L3FKZ2"/>
<dbReference type="Proteomes" id="UP000181962">
    <property type="component" value="Chromosome"/>
</dbReference>
<sequence>MTSSNSLRAFVLAGAGALLSGTIAQAGPIPTHLSTMKSMVDQTTTEVRWVGGWRGGYGYRGLGYGVAAGAVGGGAIARSAYYGGYGGYNGGYYGGYPAYGYGYPAASYYGYGGGNYGYGYGGDNCPPTDSYWAY</sequence>
<evidence type="ECO:0000313" key="3">
    <source>
        <dbReference type="Proteomes" id="UP000181962"/>
    </source>
</evidence>
<accession>A0A1L3FKZ2</accession>
<gene>
    <name evidence="2" type="ORF">BKD09_37150</name>
</gene>
<feature type="chain" id="PRO_5013086216" evidence="1">
    <location>
        <begin position="27"/>
        <end position="134"/>
    </location>
</feature>
<organism evidence="2 3">
    <name type="scientific">Bradyrhizobium japonicum</name>
    <dbReference type="NCBI Taxonomy" id="375"/>
    <lineage>
        <taxon>Bacteria</taxon>
        <taxon>Pseudomonadati</taxon>
        <taxon>Pseudomonadota</taxon>
        <taxon>Alphaproteobacteria</taxon>
        <taxon>Hyphomicrobiales</taxon>
        <taxon>Nitrobacteraceae</taxon>
        <taxon>Bradyrhizobium</taxon>
    </lineage>
</organism>
<keyword evidence="1" id="KW-0732">Signal</keyword>
<dbReference type="RefSeq" id="WP_071915983.1">
    <property type="nucleotide sequence ID" value="NZ_CP017637.1"/>
</dbReference>
<evidence type="ECO:0000256" key="1">
    <source>
        <dbReference type="SAM" id="SignalP"/>
    </source>
</evidence>
<evidence type="ECO:0000313" key="2">
    <source>
        <dbReference type="EMBL" id="APG13995.1"/>
    </source>
</evidence>
<proteinExistence type="predicted"/>
<name>A0A1L3FKZ2_BRAJP</name>
<protein>
    <submittedName>
        <fullName evidence="2">Uncharacterized protein</fullName>
    </submittedName>
</protein>
<feature type="signal peptide" evidence="1">
    <location>
        <begin position="1"/>
        <end position="26"/>
    </location>
</feature>
<dbReference type="EMBL" id="CP017637">
    <property type="protein sequence ID" value="APG13995.1"/>
    <property type="molecule type" value="Genomic_DNA"/>
</dbReference>
<reference evidence="2 3" key="1">
    <citation type="submission" date="2016-11" db="EMBL/GenBank/DDBJ databases">
        <title>Complete Genome Sequence of Bradyrhizobium sp. strain J5, an isolated from soybean nodule in Hokkaido.</title>
        <authorList>
            <person name="Kanehara K."/>
        </authorList>
    </citation>
    <scope>NUCLEOTIDE SEQUENCE [LARGE SCALE GENOMIC DNA]</scope>
    <source>
        <strain evidence="2 3">J5</strain>
    </source>
</reference>